<accession>A0A6P8HVT3</accession>
<evidence type="ECO:0000313" key="3">
    <source>
        <dbReference type="Proteomes" id="UP000515163"/>
    </source>
</evidence>
<dbReference type="InterPro" id="IPR003172">
    <property type="entry name" value="ML_dom"/>
</dbReference>
<gene>
    <name evidence="4" type="primary">LOC116296612</name>
</gene>
<evidence type="ECO:0000313" key="4">
    <source>
        <dbReference type="RefSeq" id="XP_031560519.1"/>
    </source>
</evidence>
<dbReference type="KEGG" id="aten:116296612"/>
<dbReference type="Proteomes" id="UP000515163">
    <property type="component" value="Unplaced"/>
</dbReference>
<dbReference type="SUPFAM" id="SSF81296">
    <property type="entry name" value="E set domains"/>
    <property type="match status" value="1"/>
</dbReference>
<name>A0A6P8HVT3_ACTTE</name>
<dbReference type="OrthoDB" id="5970827at2759"/>
<dbReference type="Gene3D" id="2.60.40.770">
    <property type="match status" value="1"/>
</dbReference>
<proteinExistence type="predicted"/>
<feature type="transmembrane region" description="Helical" evidence="1">
    <location>
        <begin position="25"/>
        <end position="46"/>
    </location>
</feature>
<keyword evidence="3" id="KW-1185">Reference proteome</keyword>
<keyword evidence="1" id="KW-0472">Membrane</keyword>
<dbReference type="GeneID" id="116296612"/>
<reference evidence="4" key="1">
    <citation type="submission" date="2025-08" db="UniProtKB">
        <authorList>
            <consortium name="RefSeq"/>
        </authorList>
    </citation>
    <scope>IDENTIFICATION</scope>
    <source>
        <tissue evidence="4">Tentacle</tissue>
    </source>
</reference>
<keyword evidence="1" id="KW-1133">Transmembrane helix</keyword>
<organism evidence="3 4">
    <name type="scientific">Actinia tenebrosa</name>
    <name type="common">Australian red waratah sea anemone</name>
    <dbReference type="NCBI Taxonomy" id="6105"/>
    <lineage>
        <taxon>Eukaryota</taxon>
        <taxon>Metazoa</taxon>
        <taxon>Cnidaria</taxon>
        <taxon>Anthozoa</taxon>
        <taxon>Hexacorallia</taxon>
        <taxon>Actiniaria</taxon>
        <taxon>Actiniidae</taxon>
        <taxon>Actinia</taxon>
    </lineage>
</organism>
<dbReference type="InterPro" id="IPR014756">
    <property type="entry name" value="Ig_E-set"/>
</dbReference>
<dbReference type="InParanoid" id="A0A6P8HVT3"/>
<protein>
    <submittedName>
        <fullName evidence="4">Phosphatidylglycerol/phosphatidylinositol transfer protein 2</fullName>
    </submittedName>
</protein>
<dbReference type="SMART" id="SM00737">
    <property type="entry name" value="ML"/>
    <property type="match status" value="1"/>
</dbReference>
<sequence>MLEGISSMFSYIRYRFFSIGYKKRIVIQILLLLFIAFVGVMLRPYFFANLAELDLFGESGTRGNFTVGWDKWTGQMEKLGYRSIGDVYDQCEPESPRVKIGKVLIHFDKKLGTVIATIATNFTMPVSLSKGTVHITAQYHGRTLFDQKYDLCKAKVDTFKCPMKKGQKMRIYETFKLPKYIPKGHYTSYAKGSNDDEICFIMAESNLNV</sequence>
<feature type="domain" description="MD-2-related lipid-recognition" evidence="2">
    <location>
        <begin position="88"/>
        <end position="204"/>
    </location>
</feature>
<dbReference type="AlphaFoldDB" id="A0A6P8HVT3"/>
<dbReference type="Pfam" id="PF02221">
    <property type="entry name" value="E1_DerP2_DerF2"/>
    <property type="match status" value="1"/>
</dbReference>
<evidence type="ECO:0000256" key="1">
    <source>
        <dbReference type="SAM" id="Phobius"/>
    </source>
</evidence>
<evidence type="ECO:0000259" key="2">
    <source>
        <dbReference type="SMART" id="SM00737"/>
    </source>
</evidence>
<dbReference type="RefSeq" id="XP_031560519.1">
    <property type="nucleotide sequence ID" value="XM_031704659.1"/>
</dbReference>
<keyword evidence="1" id="KW-0812">Transmembrane</keyword>